<dbReference type="OrthoDB" id="1741233at2759"/>
<reference evidence="1 2" key="1">
    <citation type="journal article" date="2018" name="Mol. Plant">
        <title>The genome of Artemisia annua provides insight into the evolution of Asteraceae family and artemisinin biosynthesis.</title>
        <authorList>
            <person name="Shen Q."/>
            <person name="Zhang L."/>
            <person name="Liao Z."/>
            <person name="Wang S."/>
            <person name="Yan T."/>
            <person name="Shi P."/>
            <person name="Liu M."/>
            <person name="Fu X."/>
            <person name="Pan Q."/>
            <person name="Wang Y."/>
            <person name="Lv Z."/>
            <person name="Lu X."/>
            <person name="Zhang F."/>
            <person name="Jiang W."/>
            <person name="Ma Y."/>
            <person name="Chen M."/>
            <person name="Hao X."/>
            <person name="Li L."/>
            <person name="Tang Y."/>
            <person name="Lv G."/>
            <person name="Zhou Y."/>
            <person name="Sun X."/>
            <person name="Brodelius P.E."/>
            <person name="Rose J.K.C."/>
            <person name="Tang K."/>
        </authorList>
    </citation>
    <scope>NUCLEOTIDE SEQUENCE [LARGE SCALE GENOMIC DNA]</scope>
    <source>
        <strain evidence="2">cv. Huhao1</strain>
        <tissue evidence="1">Leaf</tissue>
    </source>
</reference>
<accession>A0A2U1L1L2</accession>
<sequence length="121" mass="13265">MAMAEKEATEGRCPAFPCCKEANKSLRGDGRGNSVANNTCRDVWTEYHDIGFGRIKVVDEYKVYAAGEIVELLEYRTEASAMQTLPEGADKSLKEFLTEPGGSLSSSCTQLFLNKETRMGG</sequence>
<name>A0A2U1L1L2_ARTAN</name>
<evidence type="ECO:0000313" key="2">
    <source>
        <dbReference type="Proteomes" id="UP000245207"/>
    </source>
</evidence>
<evidence type="ECO:0000313" key="1">
    <source>
        <dbReference type="EMBL" id="PWA42881.1"/>
    </source>
</evidence>
<keyword evidence="2" id="KW-1185">Reference proteome</keyword>
<dbReference type="EMBL" id="PKPP01012143">
    <property type="protein sequence ID" value="PWA42881.1"/>
    <property type="molecule type" value="Genomic_DNA"/>
</dbReference>
<keyword evidence="1" id="KW-0808">Transferase</keyword>
<dbReference type="GO" id="GO:0016746">
    <property type="term" value="F:acyltransferase activity"/>
    <property type="evidence" value="ECO:0007669"/>
    <property type="project" value="UniProtKB-KW"/>
</dbReference>
<comment type="caution">
    <text evidence="1">The sequence shown here is derived from an EMBL/GenBank/DDBJ whole genome shotgun (WGS) entry which is preliminary data.</text>
</comment>
<protein>
    <submittedName>
        <fullName evidence="1">Lecithin:cholesterol/phospholipid:diacylglycerol acyltransferase</fullName>
    </submittedName>
</protein>
<keyword evidence="1" id="KW-0012">Acyltransferase</keyword>
<proteinExistence type="predicted"/>
<dbReference type="AlphaFoldDB" id="A0A2U1L1L2"/>
<dbReference type="Proteomes" id="UP000245207">
    <property type="component" value="Unassembled WGS sequence"/>
</dbReference>
<dbReference type="STRING" id="35608.A0A2U1L1L2"/>
<organism evidence="1 2">
    <name type="scientific">Artemisia annua</name>
    <name type="common">Sweet wormwood</name>
    <dbReference type="NCBI Taxonomy" id="35608"/>
    <lineage>
        <taxon>Eukaryota</taxon>
        <taxon>Viridiplantae</taxon>
        <taxon>Streptophyta</taxon>
        <taxon>Embryophyta</taxon>
        <taxon>Tracheophyta</taxon>
        <taxon>Spermatophyta</taxon>
        <taxon>Magnoliopsida</taxon>
        <taxon>eudicotyledons</taxon>
        <taxon>Gunneridae</taxon>
        <taxon>Pentapetalae</taxon>
        <taxon>asterids</taxon>
        <taxon>campanulids</taxon>
        <taxon>Asterales</taxon>
        <taxon>Asteraceae</taxon>
        <taxon>Asteroideae</taxon>
        <taxon>Anthemideae</taxon>
        <taxon>Artemisiinae</taxon>
        <taxon>Artemisia</taxon>
    </lineage>
</organism>
<gene>
    <name evidence="1" type="ORF">CTI12_AA540740</name>
</gene>